<gene>
    <name evidence="2" type="ORF">RZO55_04820</name>
</gene>
<name>A0ABU4GH05_9CLOT</name>
<evidence type="ECO:0000313" key="3">
    <source>
        <dbReference type="Proteomes" id="UP001276854"/>
    </source>
</evidence>
<keyword evidence="2" id="KW-0012">Acyltransferase</keyword>
<dbReference type="SUPFAM" id="SSF55729">
    <property type="entry name" value="Acyl-CoA N-acyltransferases (Nat)"/>
    <property type="match status" value="1"/>
</dbReference>
<accession>A0ABU4GH05</accession>
<dbReference type="PROSITE" id="PS51186">
    <property type="entry name" value="GNAT"/>
    <property type="match status" value="1"/>
</dbReference>
<dbReference type="EC" id="2.3.1.-" evidence="2"/>
<feature type="domain" description="N-acetyltransferase" evidence="1">
    <location>
        <begin position="32"/>
        <end position="181"/>
    </location>
</feature>
<protein>
    <submittedName>
        <fullName evidence="2">GNAT family N-acetyltransferase</fullName>
        <ecNumber evidence="2">2.3.1.-</ecNumber>
    </submittedName>
</protein>
<sequence>MKYYKQVKLKNGKACIIRNQNCEDSKEVLQHIILTSVETEYMLSYFDEILMTDEEERTHLSNIEASPDELLISAVIDGKIVANAGLSPVSKLDKCRHRAEFGISIEKKYWGWGIGSCMMSAILEIAGKAGYEQVELEVVTDNQRAISLYKKYGFKIFGTNEMAFRCRDGQYQSLYLMSRRL</sequence>
<dbReference type="PANTHER" id="PTHR43415:SF3">
    <property type="entry name" value="GNAT-FAMILY ACETYLTRANSFERASE"/>
    <property type="match status" value="1"/>
</dbReference>
<dbReference type="PANTHER" id="PTHR43415">
    <property type="entry name" value="SPERMIDINE N(1)-ACETYLTRANSFERASE"/>
    <property type="match status" value="1"/>
</dbReference>
<keyword evidence="3" id="KW-1185">Reference proteome</keyword>
<dbReference type="CDD" id="cd04301">
    <property type="entry name" value="NAT_SF"/>
    <property type="match status" value="1"/>
</dbReference>
<dbReference type="InterPro" id="IPR000182">
    <property type="entry name" value="GNAT_dom"/>
</dbReference>
<organism evidence="2 3">
    <name type="scientific">Clostridium boliviensis</name>
    <dbReference type="NCBI Taxonomy" id="318465"/>
    <lineage>
        <taxon>Bacteria</taxon>
        <taxon>Bacillati</taxon>
        <taxon>Bacillota</taxon>
        <taxon>Clostridia</taxon>
        <taxon>Eubacteriales</taxon>
        <taxon>Clostridiaceae</taxon>
        <taxon>Clostridium</taxon>
    </lineage>
</organism>
<comment type="caution">
    <text evidence="2">The sequence shown here is derived from an EMBL/GenBank/DDBJ whole genome shotgun (WGS) entry which is preliminary data.</text>
</comment>
<proteinExistence type="predicted"/>
<evidence type="ECO:0000313" key="2">
    <source>
        <dbReference type="EMBL" id="MDW2796900.1"/>
    </source>
</evidence>
<evidence type="ECO:0000259" key="1">
    <source>
        <dbReference type="PROSITE" id="PS51186"/>
    </source>
</evidence>
<dbReference type="GO" id="GO:0016746">
    <property type="term" value="F:acyltransferase activity"/>
    <property type="evidence" value="ECO:0007669"/>
    <property type="project" value="UniProtKB-KW"/>
</dbReference>
<dbReference type="Gene3D" id="3.40.630.30">
    <property type="match status" value="1"/>
</dbReference>
<dbReference type="InterPro" id="IPR016181">
    <property type="entry name" value="Acyl_CoA_acyltransferase"/>
</dbReference>
<keyword evidence="2" id="KW-0808">Transferase</keyword>
<reference evidence="2 3" key="1">
    <citation type="submission" date="2023-10" db="EMBL/GenBank/DDBJ databases">
        <title>A novel Glycoside Hydrolase 43-Like Enzyme from Clostrdium boliviensis is an Endo-xylanase, and a Candidate for Xylooligosaccharides Production from Different Xylan Substrates.</title>
        <authorList>
            <person name="Alvarez M.T."/>
            <person name="Rocabado-Villegas L.R."/>
            <person name="Salas-Veizaga D.M."/>
            <person name="Linares-Pasten J.A."/>
            <person name="Gudmundsdottir E.E."/>
            <person name="Hreggvidsson G.O."/>
            <person name="Adlercreutz P."/>
            <person name="Nordberg Karlsson E."/>
        </authorList>
    </citation>
    <scope>NUCLEOTIDE SEQUENCE [LARGE SCALE GENOMIC DNA]</scope>
    <source>
        <strain evidence="2 3">E-1</strain>
    </source>
</reference>
<dbReference type="Proteomes" id="UP001276854">
    <property type="component" value="Unassembled WGS sequence"/>
</dbReference>
<dbReference type="Pfam" id="PF00583">
    <property type="entry name" value="Acetyltransf_1"/>
    <property type="match status" value="1"/>
</dbReference>
<dbReference type="RefSeq" id="WP_318063160.1">
    <property type="nucleotide sequence ID" value="NZ_JAWONS010000099.1"/>
</dbReference>
<dbReference type="EMBL" id="JAWONS010000099">
    <property type="protein sequence ID" value="MDW2796900.1"/>
    <property type="molecule type" value="Genomic_DNA"/>
</dbReference>